<feature type="chain" id="PRO_5019013326" evidence="2">
    <location>
        <begin position="20"/>
        <end position="276"/>
    </location>
</feature>
<dbReference type="AlphaFoldDB" id="A0A449BQW4"/>
<evidence type="ECO:0000313" key="3">
    <source>
        <dbReference type="EMBL" id="VEV55850.1"/>
    </source>
</evidence>
<accession>A0A449BQW4</accession>
<dbReference type="RefSeq" id="XP_008625040.2">
    <property type="nucleotide sequence ID" value="XM_008626818.2"/>
</dbReference>
<dbReference type="Pfam" id="PF07418">
    <property type="entry name" value="PCEMA1"/>
    <property type="match status" value="1"/>
</dbReference>
<proteinExistence type="predicted"/>
<organism evidence="3 4">
    <name type="scientific">Plasmodium vinckei vinckei</name>
    <dbReference type="NCBI Taxonomy" id="54757"/>
    <lineage>
        <taxon>Eukaryota</taxon>
        <taxon>Sar</taxon>
        <taxon>Alveolata</taxon>
        <taxon>Apicomplexa</taxon>
        <taxon>Aconoidasida</taxon>
        <taxon>Haemosporida</taxon>
        <taxon>Plasmodiidae</taxon>
        <taxon>Plasmodium</taxon>
        <taxon>Plasmodium (Vinckeia)</taxon>
    </lineage>
</organism>
<feature type="compositionally biased region" description="Acidic residues" evidence="1">
    <location>
        <begin position="222"/>
        <end position="263"/>
    </location>
</feature>
<protein>
    <submittedName>
        <fullName evidence="3">Erythrocyte membrane antigen 1</fullName>
    </submittedName>
</protein>
<feature type="region of interest" description="Disordered" evidence="1">
    <location>
        <begin position="141"/>
        <end position="276"/>
    </location>
</feature>
<evidence type="ECO:0000313" key="4">
    <source>
        <dbReference type="Proteomes" id="UP000290582"/>
    </source>
</evidence>
<dbReference type="VEuPathDB" id="PlasmoDB:PVVCY_0800080"/>
<dbReference type="EMBL" id="LR215064">
    <property type="protein sequence ID" value="VEV55850.1"/>
    <property type="molecule type" value="Genomic_DNA"/>
</dbReference>
<evidence type="ECO:0000256" key="1">
    <source>
        <dbReference type="SAM" id="MobiDB-lite"/>
    </source>
</evidence>
<gene>
    <name evidence="3" type="ORF">PVVCY_0800080</name>
</gene>
<dbReference type="OrthoDB" id="373268at2759"/>
<dbReference type="GeneID" id="19961372"/>
<feature type="signal peptide" evidence="2">
    <location>
        <begin position="1"/>
        <end position="19"/>
    </location>
</feature>
<keyword evidence="2" id="KW-0732">Signal</keyword>
<dbReference type="Proteomes" id="UP000290582">
    <property type="component" value="Chromosome PVVCY_08"/>
</dbReference>
<sequence>MKVISLGLISSIIFSIVLAKKGSDSGSTTGCFGFCRRKSKKSKKEVKDVKPFDPNIPDIKFIDDFEPITLHSPKIGIKRVVTEPFAPEDDDVTTDPKTGFLRREYVPGMSGWYVRPYEEDYADQIQTNFIPYREYYERRQKIKSQRKGGPPPLPTTPQRYVPPKIQVPSPEPKKPVEQTITTVPEEDAVTLNKFDMGTTEGVEGTTNEDEELDEEVRSFLGDPEDYEENQETGENGNELEGEEEGEEEAEEEAEEESEEEGEEDARSFLGDAENDE</sequence>
<dbReference type="KEGG" id="pvv:PVVCY_0800080"/>
<dbReference type="InterPro" id="IPR010882">
    <property type="entry name" value="PCEMA1"/>
</dbReference>
<reference evidence="3 4" key="1">
    <citation type="submission" date="2019-01" db="EMBL/GenBank/DDBJ databases">
        <authorList>
            <person name="Ramaprasad A."/>
        </authorList>
    </citation>
    <scope>NUCLEOTIDE SEQUENCE [LARGE SCALE GENOMIC DNA]</scope>
</reference>
<name>A0A449BQW4_PLAVN</name>
<evidence type="ECO:0000256" key="2">
    <source>
        <dbReference type="SAM" id="SignalP"/>
    </source>
</evidence>